<feature type="transmembrane region" description="Helical" evidence="1">
    <location>
        <begin position="96"/>
        <end position="116"/>
    </location>
</feature>
<feature type="transmembrane region" description="Helical" evidence="1">
    <location>
        <begin position="422"/>
        <end position="441"/>
    </location>
</feature>
<feature type="transmembrane region" description="Helical" evidence="1">
    <location>
        <begin position="12"/>
        <end position="30"/>
    </location>
</feature>
<evidence type="ECO:0000256" key="1">
    <source>
        <dbReference type="SAM" id="Phobius"/>
    </source>
</evidence>
<dbReference type="STRING" id="515622.bpr_I0356"/>
<keyword evidence="1" id="KW-0472">Membrane</keyword>
<feature type="transmembrane region" description="Helical" evidence="1">
    <location>
        <begin position="377"/>
        <end position="401"/>
    </location>
</feature>
<dbReference type="HOGENOM" id="CLU_034627_0_0_9"/>
<dbReference type="KEGG" id="bpb:bpr_I0356"/>
<feature type="transmembrane region" description="Helical" evidence="1">
    <location>
        <begin position="122"/>
        <end position="141"/>
    </location>
</feature>
<feature type="transmembrane region" description="Helical" evidence="1">
    <location>
        <begin position="188"/>
        <end position="219"/>
    </location>
</feature>
<feature type="transmembrane region" description="Helical" evidence="1">
    <location>
        <begin position="231"/>
        <end position="251"/>
    </location>
</feature>
<gene>
    <name evidence="2" type="ordered locus">bpr_I0356</name>
</gene>
<reference evidence="2 3" key="1">
    <citation type="journal article" date="2010" name="PLoS ONE">
        <title>The glycobiome of the rumen bacterium Butyrivibrio proteoclasticus B316(T) highlights adaptation to a polysaccharide-rich environment.</title>
        <authorList>
            <person name="Kelly W.J."/>
            <person name="Leahy S.C."/>
            <person name="Altermann E."/>
            <person name="Yeoman C.J."/>
            <person name="Dunne J.C."/>
            <person name="Kong Z."/>
            <person name="Pacheco D.M."/>
            <person name="Li D."/>
            <person name="Noel S.J."/>
            <person name="Moon C.D."/>
            <person name="Cookson A.L."/>
            <person name="Attwood G.T."/>
        </authorList>
    </citation>
    <scope>NUCLEOTIDE SEQUENCE [LARGE SCALE GENOMIC DNA]</scope>
    <source>
        <strain evidence="3">ATCC 51982 / DSM 14932 / B316</strain>
    </source>
</reference>
<feature type="transmembrane region" description="Helical" evidence="1">
    <location>
        <begin position="50"/>
        <end position="75"/>
    </location>
</feature>
<protein>
    <submittedName>
        <fullName evidence="2">Uncharacterized protein</fullName>
    </submittedName>
</protein>
<evidence type="ECO:0000313" key="3">
    <source>
        <dbReference type="Proteomes" id="UP000001299"/>
    </source>
</evidence>
<feature type="transmembrane region" description="Helical" evidence="1">
    <location>
        <begin position="296"/>
        <end position="316"/>
    </location>
</feature>
<sequence length="543" mass="60656">MLKFIRKHQNLICIVLGAMLALSLIPIFIISGYDAAAGDDYNYGAAGHQAFLATGSVFAAIKAAFGTVLSTWKSWQGTWFDCFVFCLHPEVFSDRAYVIVPYIFLLMHFVGFLLLSHHFLKVRWKFAGNYWLQIGLIYLLFEIQLVPSQKSAFFWWVGCVHYVMPMLMAILGIIWGDRFLMDHKAKDLALLFIVSALMGGATYPAALLLPMALFLLWLADFVIGGKRDKRNILLLIPFAALVAGLVVSMIAPGNAVRAASDIKDGADPANGILDTIVSSFTLSVKEAITVFIGEKGFILIALLLIIPLTVSMFKLVSDKSLAVSHNYVADRDYEAIKKVFSHPILFVVVMFCLNASVYAPRVYAGGIVSSGYVNFNFWTFFACAIGVEIYLIGWGMLVAEISLRRKLVTSKENSEGAHDNHVVMSILSWTGFACLILVIAFTSRHGVKKYTDYVCMEYYLSGQADDYKEQIQLQRRILNGEGTEAVVPEINNEQGPLMQMPIVSDPDNVDNYMARIFYGKEKVWAIPRDEWIEQYGEAYGVSQ</sequence>
<dbReference type="RefSeq" id="WP_013279761.1">
    <property type="nucleotide sequence ID" value="NC_014387.1"/>
</dbReference>
<keyword evidence="1" id="KW-1133">Transmembrane helix</keyword>
<proteinExistence type="predicted"/>
<feature type="transmembrane region" description="Helical" evidence="1">
    <location>
        <begin position="153"/>
        <end position="176"/>
    </location>
</feature>
<keyword evidence="3" id="KW-1185">Reference proteome</keyword>
<dbReference type="eggNOG" id="ENOG5033VD8">
    <property type="taxonomic scope" value="Bacteria"/>
</dbReference>
<organism evidence="2 3">
    <name type="scientific">Butyrivibrio proteoclasticus (strain ATCC 51982 / DSM 14932 / B316)</name>
    <name type="common">Clostridium proteoclasticum</name>
    <dbReference type="NCBI Taxonomy" id="515622"/>
    <lineage>
        <taxon>Bacteria</taxon>
        <taxon>Bacillati</taxon>
        <taxon>Bacillota</taxon>
        <taxon>Clostridia</taxon>
        <taxon>Lachnospirales</taxon>
        <taxon>Lachnospiraceae</taxon>
        <taxon>Butyrivibrio</taxon>
    </lineage>
</organism>
<accession>E0RYM3</accession>
<keyword evidence="1" id="KW-0812">Transmembrane</keyword>
<dbReference type="Proteomes" id="UP000001299">
    <property type="component" value="Chromosome 1"/>
</dbReference>
<feature type="transmembrane region" description="Helical" evidence="1">
    <location>
        <begin position="339"/>
        <end position="357"/>
    </location>
</feature>
<evidence type="ECO:0000313" key="2">
    <source>
        <dbReference type="EMBL" id="ADL33104.1"/>
    </source>
</evidence>
<dbReference type="EMBL" id="CP001810">
    <property type="protein sequence ID" value="ADL33104.1"/>
    <property type="molecule type" value="Genomic_DNA"/>
</dbReference>
<name>E0RYM3_BUTPB</name>
<dbReference type="AlphaFoldDB" id="E0RYM3"/>